<reference evidence="1" key="1">
    <citation type="submission" date="2022-02" db="EMBL/GenBank/DDBJ databases">
        <title>Plant Genome Project.</title>
        <authorList>
            <person name="Zhang R.-G."/>
        </authorList>
    </citation>
    <scope>NUCLEOTIDE SEQUENCE</scope>
    <source>
        <strain evidence="1">AT1</strain>
    </source>
</reference>
<gene>
    <name evidence="1" type="ORF">RHMOL_Rhmol10G0142100</name>
</gene>
<dbReference type="Proteomes" id="UP001062846">
    <property type="component" value="Chromosome 10"/>
</dbReference>
<evidence type="ECO:0000313" key="2">
    <source>
        <dbReference type="Proteomes" id="UP001062846"/>
    </source>
</evidence>
<keyword evidence="2" id="KW-1185">Reference proteome</keyword>
<name>A0ACC0M1Y8_RHOML</name>
<organism evidence="1 2">
    <name type="scientific">Rhododendron molle</name>
    <name type="common">Chinese azalea</name>
    <name type="synonym">Azalea mollis</name>
    <dbReference type="NCBI Taxonomy" id="49168"/>
    <lineage>
        <taxon>Eukaryota</taxon>
        <taxon>Viridiplantae</taxon>
        <taxon>Streptophyta</taxon>
        <taxon>Embryophyta</taxon>
        <taxon>Tracheophyta</taxon>
        <taxon>Spermatophyta</taxon>
        <taxon>Magnoliopsida</taxon>
        <taxon>eudicotyledons</taxon>
        <taxon>Gunneridae</taxon>
        <taxon>Pentapetalae</taxon>
        <taxon>asterids</taxon>
        <taxon>Ericales</taxon>
        <taxon>Ericaceae</taxon>
        <taxon>Ericoideae</taxon>
        <taxon>Rhodoreae</taxon>
        <taxon>Rhododendron</taxon>
    </lineage>
</organism>
<accession>A0ACC0M1Y8</accession>
<dbReference type="EMBL" id="CM046397">
    <property type="protein sequence ID" value="KAI8535016.1"/>
    <property type="molecule type" value="Genomic_DNA"/>
</dbReference>
<proteinExistence type="predicted"/>
<evidence type="ECO:0000313" key="1">
    <source>
        <dbReference type="EMBL" id="KAI8535016.1"/>
    </source>
</evidence>
<comment type="caution">
    <text evidence="1">The sequence shown here is derived from an EMBL/GenBank/DDBJ whole genome shotgun (WGS) entry which is preliminary data.</text>
</comment>
<sequence>MVPRPSAEAPEFLAQAPPEYVKEVAEAMMGLEQLVRQYAMGHPPEVLPRAGGTMARGGASRGLRRKSVRMAALQVSFAGSREEPPSKKAQHSAGTKDEPIAVSEDETNEPTNVDLEVTSGSTVPRATGTQEVSSSQATEEVSEEDEEEEGEDRDDDES</sequence>
<protein>
    <submittedName>
        <fullName evidence="1">Uncharacterized protein</fullName>
    </submittedName>
</protein>